<organism evidence="1 2">
    <name type="scientific">Rothia mucilaginosa</name>
    <dbReference type="NCBI Taxonomy" id="43675"/>
    <lineage>
        <taxon>Bacteria</taxon>
        <taxon>Bacillati</taxon>
        <taxon>Actinomycetota</taxon>
        <taxon>Actinomycetes</taxon>
        <taxon>Micrococcales</taxon>
        <taxon>Micrococcaceae</taxon>
        <taxon>Rothia</taxon>
    </lineage>
</organism>
<protein>
    <submittedName>
        <fullName evidence="1">Uncharacterized protein</fullName>
    </submittedName>
</protein>
<reference evidence="2" key="1">
    <citation type="submission" date="2017-09" db="EMBL/GenBank/DDBJ databases">
        <title>FDA dAtabase for Regulatory Grade micrObial Sequences (FDA-ARGOS): Supporting development and validation of Infectious Disease Dx tests.</title>
        <authorList>
            <person name="Minogue T."/>
            <person name="Wolcott M."/>
            <person name="Wasieloski L."/>
            <person name="Aguilar W."/>
            <person name="Moore D."/>
            <person name="Tallon L."/>
            <person name="Sadzewicz L."/>
            <person name="Ott S."/>
            <person name="Zhao X."/>
            <person name="Nagaraj S."/>
            <person name="Vavikolanu K."/>
            <person name="Aluvathingal J."/>
            <person name="Nadendla S."/>
            <person name="Sichtig H."/>
        </authorList>
    </citation>
    <scope>NUCLEOTIDE SEQUENCE [LARGE SCALE GENOMIC DNA]</scope>
    <source>
        <strain evidence="2">FDAARGOS_369</strain>
    </source>
</reference>
<evidence type="ECO:0000313" key="1">
    <source>
        <dbReference type="EMBL" id="ATF63702.1"/>
    </source>
</evidence>
<proteinExistence type="predicted"/>
<dbReference type="Proteomes" id="UP000218628">
    <property type="component" value="Chromosome"/>
</dbReference>
<evidence type="ECO:0000313" key="2">
    <source>
        <dbReference type="Proteomes" id="UP000218628"/>
    </source>
</evidence>
<dbReference type="EMBL" id="CP023510">
    <property type="protein sequence ID" value="ATF63702.1"/>
    <property type="molecule type" value="Genomic_DNA"/>
</dbReference>
<accession>A0A291DGP8</accession>
<gene>
    <name evidence="1" type="ORF">CO690_08430</name>
</gene>
<dbReference type="AlphaFoldDB" id="A0A291DGP8"/>
<name>A0A291DGP8_9MICC</name>
<sequence>MRITSAIRALLTYYWNIWYFLAAILGSMASLFLGAWISSEASGTPITGGYSFFFTGTQPLISLALLFILDARVSKVHYGGLPQQVYIAWLPSVLRTICRTLSIVLVNLLSVLLFDLTMVLSGSKMHSGLATLLCFLTFQSILIALIYSTLESLSKPPTAAVISGVLLYFWIVLPGNLADNATPYISNALHSVGLNLNGTAISFVDIQEQSNFGFSALIPVPILIITYVLVARFRSKGAVRK</sequence>